<evidence type="ECO:0000256" key="1">
    <source>
        <dbReference type="ARBA" id="ARBA00005061"/>
    </source>
</evidence>
<dbReference type="PANTHER" id="PTHR42914">
    <property type="entry name" value="7-CYANO-7-DEAZAGUANINE SYNTHASE"/>
    <property type="match status" value="1"/>
</dbReference>
<name>A0A839DX54_9PSEU</name>
<dbReference type="GO" id="GO:0016874">
    <property type="term" value="F:ligase activity"/>
    <property type="evidence" value="ECO:0007669"/>
    <property type="project" value="UniProtKB-KW"/>
</dbReference>
<dbReference type="EC" id="6.3.4.20" evidence="8"/>
<gene>
    <name evidence="10" type="ORF">FHX42_001120</name>
</gene>
<dbReference type="Gene3D" id="3.40.50.620">
    <property type="entry name" value="HUPs"/>
    <property type="match status" value="1"/>
</dbReference>
<dbReference type="SUPFAM" id="SSF52402">
    <property type="entry name" value="Adenine nucleotide alpha hydrolases-like"/>
    <property type="match status" value="1"/>
</dbReference>
<dbReference type="Proteomes" id="UP000569329">
    <property type="component" value="Unassembled WGS sequence"/>
</dbReference>
<keyword evidence="4" id="KW-0547">Nucleotide-binding</keyword>
<protein>
    <recommendedName>
        <fullName evidence="8">7-cyano-7-deazaguanine synthase</fullName>
        <ecNumber evidence="8">6.3.4.20</ecNumber>
    </recommendedName>
</protein>
<evidence type="ECO:0000256" key="5">
    <source>
        <dbReference type="ARBA" id="ARBA00022833"/>
    </source>
</evidence>
<evidence type="ECO:0000256" key="4">
    <source>
        <dbReference type="ARBA" id="ARBA00022741"/>
    </source>
</evidence>
<dbReference type="EMBL" id="JACGWZ010000001">
    <property type="protein sequence ID" value="MBA8823791.1"/>
    <property type="molecule type" value="Genomic_DNA"/>
</dbReference>
<dbReference type="Pfam" id="PF06508">
    <property type="entry name" value="QueC"/>
    <property type="match status" value="1"/>
</dbReference>
<accession>A0A839DX54</accession>
<comment type="caution">
    <text evidence="10">The sequence shown here is derived from an EMBL/GenBank/DDBJ whole genome shotgun (WGS) entry which is preliminary data.</text>
</comment>
<keyword evidence="11" id="KW-1185">Reference proteome</keyword>
<evidence type="ECO:0000256" key="8">
    <source>
        <dbReference type="ARBA" id="ARBA00039149"/>
    </source>
</evidence>
<sequence>MSELLLYSAGLDSFCAWHYLGHPPALYCDLRHRSRDHELAAIRTLAERHSIPLTISNELDLARWEAEDGIIPLRNVYFAMLASHRARTIWCAGVKGDHTADKSPHAFFEVSRMLTEFTEQPVRLDSPFWAMTKTDIVRWYLDQGLPVEDLLTTFSCLQPRSAGQHCGRCPSCLRRWIALANNGVEAPFAATPWEWPRVHDYYVPAMRDGIYPEHRSREFFTALATVGIHP</sequence>
<comment type="pathway">
    <text evidence="1">Purine metabolism; 7-cyano-7-deazaguanine biosynthesis.</text>
</comment>
<keyword evidence="6" id="KW-0067">ATP-binding</keyword>
<evidence type="ECO:0000256" key="2">
    <source>
        <dbReference type="ARBA" id="ARBA00022598"/>
    </source>
</evidence>
<organism evidence="10 11">
    <name type="scientific">Halosaccharopolyspora lacisalsi</name>
    <dbReference type="NCBI Taxonomy" id="1000566"/>
    <lineage>
        <taxon>Bacteria</taxon>
        <taxon>Bacillati</taxon>
        <taxon>Actinomycetota</taxon>
        <taxon>Actinomycetes</taxon>
        <taxon>Pseudonocardiales</taxon>
        <taxon>Pseudonocardiaceae</taxon>
        <taxon>Halosaccharopolyspora</taxon>
    </lineage>
</organism>
<dbReference type="GO" id="GO:0046872">
    <property type="term" value="F:metal ion binding"/>
    <property type="evidence" value="ECO:0007669"/>
    <property type="project" value="UniProtKB-KW"/>
</dbReference>
<dbReference type="GO" id="GO:0005524">
    <property type="term" value="F:ATP binding"/>
    <property type="evidence" value="ECO:0007669"/>
    <property type="project" value="UniProtKB-KW"/>
</dbReference>
<dbReference type="RefSeq" id="WP_182543040.1">
    <property type="nucleotide sequence ID" value="NZ_JACGWZ010000001.1"/>
</dbReference>
<comment type="catalytic activity">
    <reaction evidence="9">
        <text>7-carboxy-7-carbaguanine + NH4(+) + 2 ATP = 7-cyano-7-carbaguanine + 2 AMP + 2 diphosphate + 2 H(+)</text>
        <dbReference type="Rhea" id="RHEA:27982"/>
        <dbReference type="ChEBI" id="CHEBI:15378"/>
        <dbReference type="ChEBI" id="CHEBI:28938"/>
        <dbReference type="ChEBI" id="CHEBI:30616"/>
        <dbReference type="ChEBI" id="CHEBI:33019"/>
        <dbReference type="ChEBI" id="CHEBI:45075"/>
        <dbReference type="ChEBI" id="CHEBI:61036"/>
        <dbReference type="ChEBI" id="CHEBI:456215"/>
        <dbReference type="EC" id="6.3.4.20"/>
    </reaction>
</comment>
<keyword evidence="5" id="KW-0862">Zinc</keyword>
<dbReference type="PANTHER" id="PTHR42914:SF1">
    <property type="entry name" value="7-CYANO-7-DEAZAGUANINE SYNTHASE"/>
    <property type="match status" value="1"/>
</dbReference>
<evidence type="ECO:0000256" key="9">
    <source>
        <dbReference type="ARBA" id="ARBA00047890"/>
    </source>
</evidence>
<reference evidence="10 11" key="1">
    <citation type="submission" date="2020-07" db="EMBL/GenBank/DDBJ databases">
        <title>Sequencing the genomes of 1000 actinobacteria strains.</title>
        <authorList>
            <person name="Klenk H.-P."/>
        </authorList>
    </citation>
    <scope>NUCLEOTIDE SEQUENCE [LARGE SCALE GENOMIC DNA]</scope>
    <source>
        <strain evidence="10 11">DSM 45975</strain>
    </source>
</reference>
<evidence type="ECO:0000313" key="10">
    <source>
        <dbReference type="EMBL" id="MBA8823791.1"/>
    </source>
</evidence>
<evidence type="ECO:0000256" key="6">
    <source>
        <dbReference type="ARBA" id="ARBA00022840"/>
    </source>
</evidence>
<proteinExistence type="inferred from homology"/>
<keyword evidence="3" id="KW-0479">Metal-binding</keyword>
<evidence type="ECO:0000256" key="3">
    <source>
        <dbReference type="ARBA" id="ARBA00022723"/>
    </source>
</evidence>
<comment type="similarity">
    <text evidence="7">Belongs to the QueC family.</text>
</comment>
<keyword evidence="2" id="KW-0436">Ligase</keyword>
<evidence type="ECO:0000313" key="11">
    <source>
        <dbReference type="Proteomes" id="UP000569329"/>
    </source>
</evidence>
<dbReference type="InterPro" id="IPR014729">
    <property type="entry name" value="Rossmann-like_a/b/a_fold"/>
</dbReference>
<dbReference type="InterPro" id="IPR018317">
    <property type="entry name" value="QueC"/>
</dbReference>
<evidence type="ECO:0000256" key="7">
    <source>
        <dbReference type="ARBA" id="ARBA00037993"/>
    </source>
</evidence>
<dbReference type="AlphaFoldDB" id="A0A839DX54"/>